<dbReference type="OrthoDB" id="675942at2"/>
<dbReference type="InterPro" id="IPR003961">
    <property type="entry name" value="FN3_dom"/>
</dbReference>
<dbReference type="Proteomes" id="UP000266183">
    <property type="component" value="Chromosome"/>
</dbReference>
<protein>
    <submittedName>
        <fullName evidence="2">Fibronectin type III domain-containing protein</fullName>
    </submittedName>
</protein>
<reference evidence="3" key="1">
    <citation type="submission" date="2018-09" db="EMBL/GenBank/DDBJ databases">
        <title>Chryseolinea sp. KIS68-18 isolated from soil.</title>
        <authorList>
            <person name="Weon H.-Y."/>
            <person name="Kwon S.-W."/>
            <person name="Lee S.A."/>
        </authorList>
    </citation>
    <scope>NUCLEOTIDE SEQUENCE [LARGE SCALE GENOMIC DNA]</scope>
    <source>
        <strain evidence="3">KIS68-18</strain>
    </source>
</reference>
<dbReference type="InterPro" id="IPR036116">
    <property type="entry name" value="FN3_sf"/>
</dbReference>
<keyword evidence="3" id="KW-1185">Reference proteome</keyword>
<dbReference type="AlphaFoldDB" id="A0A385SQZ1"/>
<dbReference type="RefSeq" id="WP_119755628.1">
    <property type="nucleotide sequence ID" value="NZ_CP032382.1"/>
</dbReference>
<dbReference type="KEGG" id="chk:D4L85_18160"/>
<proteinExistence type="predicted"/>
<gene>
    <name evidence="2" type="ORF">D4L85_18160</name>
</gene>
<evidence type="ECO:0000313" key="3">
    <source>
        <dbReference type="Proteomes" id="UP000266183"/>
    </source>
</evidence>
<dbReference type="EMBL" id="CP032382">
    <property type="protein sequence ID" value="AYB32375.1"/>
    <property type="molecule type" value="Genomic_DNA"/>
</dbReference>
<dbReference type="PROSITE" id="PS50853">
    <property type="entry name" value="FN3"/>
    <property type="match status" value="1"/>
</dbReference>
<name>A0A385SQZ1_9BACT</name>
<sequence length="207" mass="22315">MKKVIRVALNMYRLSDEALEVKVQSIIKNMTNNASFPGSIPELDAVSQAFTAFQVALVAQRTGTKRETAIKNDLRAALIVACRHLANVVDAKSNNDLGILLSSGFDARKEPTAAGRIEKPGGLQVTVGNLPGTVKVSIGKVANAVLFVYQYAPAPVTDQTEWKTLNSTTRTKTIINLEPGKQYAFRVGAAGPDPEVIYSDVVLRFVA</sequence>
<dbReference type="CDD" id="cd00063">
    <property type="entry name" value="FN3"/>
    <property type="match status" value="1"/>
</dbReference>
<evidence type="ECO:0000313" key="2">
    <source>
        <dbReference type="EMBL" id="AYB32375.1"/>
    </source>
</evidence>
<feature type="domain" description="Fibronectin type-III" evidence="1">
    <location>
        <begin position="119"/>
        <end position="207"/>
    </location>
</feature>
<accession>A0A385SQZ1</accession>
<dbReference type="InterPro" id="IPR013783">
    <property type="entry name" value="Ig-like_fold"/>
</dbReference>
<dbReference type="SUPFAM" id="SSF49265">
    <property type="entry name" value="Fibronectin type III"/>
    <property type="match status" value="1"/>
</dbReference>
<dbReference type="Gene3D" id="2.60.40.10">
    <property type="entry name" value="Immunoglobulins"/>
    <property type="match status" value="1"/>
</dbReference>
<evidence type="ECO:0000259" key="1">
    <source>
        <dbReference type="PROSITE" id="PS50853"/>
    </source>
</evidence>
<organism evidence="2 3">
    <name type="scientific">Chryseolinea soli</name>
    <dbReference type="NCBI Taxonomy" id="2321403"/>
    <lineage>
        <taxon>Bacteria</taxon>
        <taxon>Pseudomonadati</taxon>
        <taxon>Bacteroidota</taxon>
        <taxon>Cytophagia</taxon>
        <taxon>Cytophagales</taxon>
        <taxon>Fulvivirgaceae</taxon>
        <taxon>Chryseolinea</taxon>
    </lineage>
</organism>